<dbReference type="Pfam" id="PF01230">
    <property type="entry name" value="HIT"/>
    <property type="match status" value="1"/>
</dbReference>
<dbReference type="STRING" id="868131.MSWAN_0660"/>
<feature type="short sequence motif" description="Histidine triad motif" evidence="2">
    <location>
        <begin position="317"/>
        <end position="321"/>
    </location>
</feature>
<keyword evidence="5" id="KW-1185">Reference proteome</keyword>
<dbReference type="Gene3D" id="3.30.428.10">
    <property type="entry name" value="HIT-like"/>
    <property type="match status" value="1"/>
</dbReference>
<dbReference type="CDD" id="cd01275">
    <property type="entry name" value="FHIT"/>
    <property type="match status" value="1"/>
</dbReference>
<dbReference type="InterPro" id="IPR019293">
    <property type="entry name" value="ThiN"/>
</dbReference>
<dbReference type="InterPro" id="IPR039383">
    <property type="entry name" value="FHIT"/>
</dbReference>
<sequence length="366" mass="40996">MEIENIKRAVEILQNSPEFATIIPEVRSNIVMAKENAKDINDVAGIPGRITVVNGKPRAFIEPDFGASSHMARLVLSMMEHDPTRRSALNMKYHPLIIEICEKLGLQVSSYDRGREPETARKVEGGTIPWGVEEAISKVGCVPDVVYHTGSWGKEPIICLIGPDAVEVAEMAVCIAKLFDKYNVQESKKAQCDVPEVPRPCYDDLFAPSRGSYVGKKPHVSCTFCAIAEGNKEVASRVLYRDKNNMVLMNIFPYNRGHIEVVPVKHYTDLNQLDPDELRDIFTLVQRSIKLVREVIKPDGINVGINLGEAAGSSIEHIHIHIVPRFKVESGFMETTADTRVIEESIDDTYTKFMEKVDILRNDHEV</sequence>
<evidence type="ECO:0000259" key="3">
    <source>
        <dbReference type="PROSITE" id="PS51084"/>
    </source>
</evidence>
<dbReference type="EMBL" id="CP002772">
    <property type="protein sequence ID" value="AEG17696.1"/>
    <property type="molecule type" value="Genomic_DNA"/>
</dbReference>
<dbReference type="InterPro" id="IPR052908">
    <property type="entry name" value="AP-4-A_phosphorylase"/>
</dbReference>
<dbReference type="eggNOG" id="arCOG00021">
    <property type="taxonomic scope" value="Archaea"/>
</dbReference>
<evidence type="ECO:0000256" key="2">
    <source>
        <dbReference type="PROSITE-ProRule" id="PRU00464"/>
    </source>
</evidence>
<dbReference type="PANTHER" id="PTHR42997:SF1">
    <property type="entry name" value="AP-4-A PHOSPHORYLASE"/>
    <property type="match status" value="1"/>
</dbReference>
<feature type="domain" description="HIT" evidence="3">
    <location>
        <begin position="223"/>
        <end position="332"/>
    </location>
</feature>
<dbReference type="PROSITE" id="PS51084">
    <property type="entry name" value="HIT_2"/>
    <property type="match status" value="1"/>
</dbReference>
<dbReference type="RefSeq" id="WP_013825198.1">
    <property type="nucleotide sequence ID" value="NC_015574.1"/>
</dbReference>
<dbReference type="HOGENOM" id="CLU_755692_0_0_2"/>
<accession>F6D648</accession>
<reference evidence="4 5" key="1">
    <citation type="journal article" date="2014" name="Int. J. Syst. Evol. Microbiol.">
        <title>Methanobacterium paludis sp. nov. and a novel strain of Methanobacterium lacus isolated from northern peatlands.</title>
        <authorList>
            <person name="Cadillo-Quiroz H."/>
            <person name="Brauer S.L."/>
            <person name="Goodson N."/>
            <person name="Yavitt J.B."/>
            <person name="Zinder S.H."/>
        </authorList>
    </citation>
    <scope>NUCLEOTIDE SEQUENCE [LARGE SCALE GENOMIC DNA]</scope>
    <source>
        <strain evidence="5">DSM 25820 / JCM 18151 / SWAN1</strain>
    </source>
</reference>
<dbReference type="Pfam" id="PF10120">
    <property type="entry name" value="ThiN"/>
    <property type="match status" value="1"/>
</dbReference>
<evidence type="ECO:0000256" key="1">
    <source>
        <dbReference type="ARBA" id="ARBA00022741"/>
    </source>
</evidence>
<protein>
    <submittedName>
        <fullName evidence="4">Phosphomethylpyrimidine kinase</fullName>
    </submittedName>
</protein>
<dbReference type="Proteomes" id="UP000009231">
    <property type="component" value="Chromosome"/>
</dbReference>
<gene>
    <name evidence="4" type="ordered locus">MSWAN_0660</name>
</gene>
<dbReference type="InterPro" id="IPR036265">
    <property type="entry name" value="HIT-like_sf"/>
</dbReference>
<dbReference type="SUPFAM" id="SSF54197">
    <property type="entry name" value="HIT-like"/>
    <property type="match status" value="1"/>
</dbReference>
<proteinExistence type="predicted"/>
<evidence type="ECO:0000313" key="5">
    <source>
        <dbReference type="Proteomes" id="UP000009231"/>
    </source>
</evidence>
<dbReference type="InterPro" id="IPR036409">
    <property type="entry name" value="Aldolase_II/adducin_N_sf"/>
</dbReference>
<dbReference type="KEGG" id="mew:MSWAN_0660"/>
<dbReference type="GO" id="GO:0000166">
    <property type="term" value="F:nucleotide binding"/>
    <property type="evidence" value="ECO:0007669"/>
    <property type="project" value="UniProtKB-KW"/>
</dbReference>
<evidence type="ECO:0000313" key="4">
    <source>
        <dbReference type="EMBL" id="AEG17696.1"/>
    </source>
</evidence>
<dbReference type="InterPro" id="IPR011146">
    <property type="entry name" value="HIT-like"/>
</dbReference>
<name>F6D648_METPW</name>
<dbReference type="OrthoDB" id="26806at2157"/>
<keyword evidence="4" id="KW-0418">Kinase</keyword>
<dbReference type="Gene3D" id="3.40.225.10">
    <property type="entry name" value="Class II aldolase/adducin N-terminal domain"/>
    <property type="match status" value="1"/>
</dbReference>
<dbReference type="GO" id="GO:0016301">
    <property type="term" value="F:kinase activity"/>
    <property type="evidence" value="ECO:0007669"/>
    <property type="project" value="UniProtKB-KW"/>
</dbReference>
<keyword evidence="4" id="KW-0808">Transferase</keyword>
<keyword evidence="1" id="KW-0547">Nucleotide-binding</keyword>
<dbReference type="AlphaFoldDB" id="F6D648"/>
<organism evidence="4 5">
    <name type="scientific">Methanobacterium paludis (strain DSM 25820 / JCM 18151 / SWAN1)</name>
    <dbReference type="NCBI Taxonomy" id="868131"/>
    <lineage>
        <taxon>Archaea</taxon>
        <taxon>Methanobacteriati</taxon>
        <taxon>Methanobacteriota</taxon>
        <taxon>Methanomada group</taxon>
        <taxon>Methanobacteria</taxon>
        <taxon>Methanobacteriales</taxon>
        <taxon>Methanobacteriaceae</taxon>
        <taxon>Methanobacterium</taxon>
    </lineage>
</organism>
<dbReference type="SUPFAM" id="SSF53639">
    <property type="entry name" value="AraD/HMP-PK domain-like"/>
    <property type="match status" value="1"/>
</dbReference>
<dbReference type="GeneID" id="32173597"/>
<dbReference type="eggNOG" id="arCOG00419">
    <property type="taxonomic scope" value="Archaea"/>
</dbReference>
<dbReference type="PANTHER" id="PTHR42997">
    <property type="entry name" value="HIT FAMILY HYDROLASE"/>
    <property type="match status" value="1"/>
</dbReference>